<keyword evidence="3" id="KW-0418">Kinase</keyword>
<dbReference type="Pfam" id="PF05191">
    <property type="entry name" value="ADK_lid"/>
    <property type="match status" value="1"/>
</dbReference>
<protein>
    <submittedName>
        <fullName evidence="3">Adenylate kinase, active site lid</fullName>
    </submittedName>
</protein>
<dbReference type="InterPro" id="IPR002397">
    <property type="entry name" value="Cyt_P450_B"/>
</dbReference>
<dbReference type="RefSeq" id="WP_091195348.1">
    <property type="nucleotide sequence ID" value="NZ_LT594324.1"/>
</dbReference>
<dbReference type="InterPro" id="IPR036396">
    <property type="entry name" value="Cyt_P450_sf"/>
</dbReference>
<dbReference type="SUPFAM" id="SSF48264">
    <property type="entry name" value="Cytochrome P450"/>
    <property type="match status" value="1"/>
</dbReference>
<dbReference type="PANTHER" id="PTHR46696">
    <property type="entry name" value="P450, PUTATIVE (EUROFUNG)-RELATED"/>
    <property type="match status" value="1"/>
</dbReference>
<dbReference type="GO" id="GO:0020037">
    <property type="term" value="F:heme binding"/>
    <property type="evidence" value="ECO:0007669"/>
    <property type="project" value="InterPro"/>
</dbReference>
<name>A0A1A8ZSS8_9ACTN</name>
<evidence type="ECO:0000313" key="3">
    <source>
        <dbReference type="EMBL" id="SBT46887.1"/>
    </source>
</evidence>
<organism evidence="3 4">
    <name type="scientific">Micromonospora narathiwatensis</name>
    <dbReference type="NCBI Taxonomy" id="299146"/>
    <lineage>
        <taxon>Bacteria</taxon>
        <taxon>Bacillati</taxon>
        <taxon>Actinomycetota</taxon>
        <taxon>Actinomycetes</taxon>
        <taxon>Micromonosporales</taxon>
        <taxon>Micromonosporaceae</taxon>
        <taxon>Micromonospora</taxon>
    </lineage>
</organism>
<comment type="similarity">
    <text evidence="1">Belongs to the cytochrome P450 family.</text>
</comment>
<dbReference type="AlphaFoldDB" id="A0A1A8ZSS8"/>
<dbReference type="InterPro" id="IPR027417">
    <property type="entry name" value="P-loop_NTPase"/>
</dbReference>
<evidence type="ECO:0000256" key="1">
    <source>
        <dbReference type="ARBA" id="ARBA00010617"/>
    </source>
</evidence>
<proteinExistence type="inferred from homology"/>
<evidence type="ECO:0000313" key="4">
    <source>
        <dbReference type="Proteomes" id="UP000198765"/>
    </source>
</evidence>
<dbReference type="PANTHER" id="PTHR46696:SF1">
    <property type="entry name" value="CYTOCHROME P450 YJIB-RELATED"/>
    <property type="match status" value="1"/>
</dbReference>
<keyword evidence="4" id="KW-1185">Reference proteome</keyword>
<dbReference type="GO" id="GO:0005506">
    <property type="term" value="F:iron ion binding"/>
    <property type="evidence" value="ECO:0007669"/>
    <property type="project" value="InterPro"/>
</dbReference>
<feature type="domain" description="Adenylate kinase active site lid" evidence="2">
    <location>
        <begin position="286"/>
        <end position="321"/>
    </location>
</feature>
<dbReference type="GO" id="GO:0016705">
    <property type="term" value="F:oxidoreductase activity, acting on paired donors, with incorporation or reduction of molecular oxygen"/>
    <property type="evidence" value="ECO:0007669"/>
    <property type="project" value="InterPro"/>
</dbReference>
<sequence>MSTPAATPDETLAFPIGRQCPYRPSAGYDAFRADGPLSRVRLYDGREVWLVTGYAEARALLADRRVSINPRVAGFPALSAEMAELETTGYTDVLIGVDPPLHTRQRAMLIPSFSVRRMNALRPAIQDIVDQRIDAMLAAGPPTDLVAGFALPVPSMAVCVLLGVPYEDRAAFEGPARGLFDADPERAGEAMAALTDYFGQLVRAKESNPGTGLLDDLIAEQVRKGTLSRDELVLYAMLMLIAGQDTTANVISLALDALLFDLGTPIDRAIDLVLPDAEVLRRLAGRRTCRGCGRTWHTEFAAPACPNVCDRCGGELFQRHDDNPDRITAGLQSYRPAAAATLSHYRASGKLTSIDATLTPAEVTAKALA</sequence>
<dbReference type="Gene3D" id="1.10.630.10">
    <property type="entry name" value="Cytochrome P450"/>
    <property type="match status" value="1"/>
</dbReference>
<dbReference type="InterPro" id="IPR007862">
    <property type="entry name" value="Adenylate_kinase_lid-dom"/>
</dbReference>
<dbReference type="Proteomes" id="UP000198765">
    <property type="component" value="Chromosome I"/>
</dbReference>
<dbReference type="InterPro" id="IPR036193">
    <property type="entry name" value="ADK_active_lid_dom_sf"/>
</dbReference>
<dbReference type="EMBL" id="LT594324">
    <property type="protein sequence ID" value="SBT46887.1"/>
    <property type="molecule type" value="Genomic_DNA"/>
</dbReference>
<dbReference type="SUPFAM" id="SSF52540">
    <property type="entry name" value="P-loop containing nucleoside triphosphate hydrolases"/>
    <property type="match status" value="1"/>
</dbReference>
<accession>A0A1A8ZSS8</accession>
<gene>
    <name evidence="3" type="ORF">GA0070621_2741</name>
</gene>
<dbReference type="GO" id="GO:0004497">
    <property type="term" value="F:monooxygenase activity"/>
    <property type="evidence" value="ECO:0007669"/>
    <property type="project" value="InterPro"/>
</dbReference>
<dbReference type="PRINTS" id="PR00359">
    <property type="entry name" value="BP450"/>
</dbReference>
<dbReference type="OrthoDB" id="4156795at2"/>
<evidence type="ECO:0000259" key="2">
    <source>
        <dbReference type="Pfam" id="PF05191"/>
    </source>
</evidence>
<dbReference type="PATRIC" id="fig|299146.4.peg.2842"/>
<keyword evidence="3" id="KW-0808">Transferase</keyword>
<dbReference type="SUPFAM" id="SSF57774">
    <property type="entry name" value="Microbial and mitochondrial ADK, insert 'zinc finger' domain"/>
    <property type="match status" value="1"/>
</dbReference>
<dbReference type="GO" id="GO:0004017">
    <property type="term" value="F:AMP kinase activity"/>
    <property type="evidence" value="ECO:0007669"/>
    <property type="project" value="InterPro"/>
</dbReference>
<reference evidence="3 4" key="1">
    <citation type="submission" date="2016-06" db="EMBL/GenBank/DDBJ databases">
        <authorList>
            <person name="Kjaerup R.B."/>
            <person name="Dalgaard T.S."/>
            <person name="Juul-Madsen H.R."/>
        </authorList>
    </citation>
    <scope>NUCLEOTIDE SEQUENCE [LARGE SCALE GENOMIC DNA]</scope>
    <source>
        <strain evidence="3 4">DSM 45248</strain>
    </source>
</reference>